<dbReference type="Pfam" id="PF00005">
    <property type="entry name" value="ABC_tran"/>
    <property type="match status" value="1"/>
</dbReference>
<dbReference type="InterPro" id="IPR027417">
    <property type="entry name" value="P-loop_NTPase"/>
</dbReference>
<evidence type="ECO:0000256" key="3">
    <source>
        <dbReference type="ARBA" id="ARBA00022840"/>
    </source>
</evidence>
<proteinExistence type="predicted"/>
<dbReference type="Gene3D" id="3.40.50.300">
    <property type="entry name" value="P-loop containing nucleotide triphosphate hydrolases"/>
    <property type="match status" value="1"/>
</dbReference>
<sequence length="282" mass="30797">MSVLRTTGLSKNYGRKQALRDCTVELPEGKVIGLVGANGGGKSTFLGLAAGLIRPSAGQMRVFGDEVRGRLHPDAAYLPQHRPLYKDFTIAEMIRTVGAVNQRWAPERVEEALAAHPEMDRNSRVSSLSQGMRTQLALALSLGRLPKLLLLDEPMSDLDPLAREDFLRLVMTDVAERGMTVVLSSHSLGELRDVCDHLMLLHAGQVLLNGDVEEILDDHLDVIGPADDGSSVTGTVIHTRRTGRQQRSLVRTPGSLAAGWEGQRPELEGLVTDYLRARQGSR</sequence>
<dbReference type="SUPFAM" id="SSF52540">
    <property type="entry name" value="P-loop containing nucleoside triphosphate hydrolases"/>
    <property type="match status" value="1"/>
</dbReference>
<accession>A0A1H3CSE9</accession>
<organism evidence="5 6">
    <name type="scientific">Saccharopolyspora shandongensis</name>
    <dbReference type="NCBI Taxonomy" id="418495"/>
    <lineage>
        <taxon>Bacteria</taxon>
        <taxon>Bacillati</taxon>
        <taxon>Actinomycetota</taxon>
        <taxon>Actinomycetes</taxon>
        <taxon>Pseudonocardiales</taxon>
        <taxon>Pseudonocardiaceae</taxon>
        <taxon>Saccharopolyspora</taxon>
    </lineage>
</organism>
<evidence type="ECO:0000256" key="2">
    <source>
        <dbReference type="ARBA" id="ARBA00022741"/>
    </source>
</evidence>
<dbReference type="PANTHER" id="PTHR42939:SF1">
    <property type="entry name" value="ABC TRANSPORTER ATP-BINDING PROTEIN ALBC-RELATED"/>
    <property type="match status" value="1"/>
</dbReference>
<gene>
    <name evidence="5" type="ORF">SAMN05216215_1012136</name>
</gene>
<dbReference type="CDD" id="cd03230">
    <property type="entry name" value="ABC_DR_subfamily_A"/>
    <property type="match status" value="1"/>
</dbReference>
<dbReference type="PROSITE" id="PS50893">
    <property type="entry name" value="ABC_TRANSPORTER_2"/>
    <property type="match status" value="1"/>
</dbReference>
<keyword evidence="6" id="KW-1185">Reference proteome</keyword>
<evidence type="ECO:0000313" key="6">
    <source>
        <dbReference type="Proteomes" id="UP000199529"/>
    </source>
</evidence>
<dbReference type="OrthoDB" id="9804819at2"/>
<keyword evidence="3 5" id="KW-0067">ATP-binding</keyword>
<keyword evidence="1" id="KW-0813">Transport</keyword>
<dbReference type="InterPro" id="IPR003439">
    <property type="entry name" value="ABC_transporter-like_ATP-bd"/>
</dbReference>
<dbReference type="EMBL" id="FNOK01000012">
    <property type="protein sequence ID" value="SDX57073.1"/>
    <property type="molecule type" value="Genomic_DNA"/>
</dbReference>
<dbReference type="PANTHER" id="PTHR42939">
    <property type="entry name" value="ABC TRANSPORTER ATP-BINDING PROTEIN ALBC-RELATED"/>
    <property type="match status" value="1"/>
</dbReference>
<dbReference type="GO" id="GO:0005524">
    <property type="term" value="F:ATP binding"/>
    <property type="evidence" value="ECO:0007669"/>
    <property type="project" value="UniProtKB-KW"/>
</dbReference>
<evidence type="ECO:0000313" key="5">
    <source>
        <dbReference type="EMBL" id="SDX57073.1"/>
    </source>
</evidence>
<dbReference type="Proteomes" id="UP000199529">
    <property type="component" value="Unassembled WGS sequence"/>
</dbReference>
<dbReference type="GO" id="GO:0016887">
    <property type="term" value="F:ATP hydrolysis activity"/>
    <property type="evidence" value="ECO:0007669"/>
    <property type="project" value="InterPro"/>
</dbReference>
<name>A0A1H3CSE9_9PSEU</name>
<dbReference type="InterPro" id="IPR051782">
    <property type="entry name" value="ABC_Transporter_VariousFunc"/>
</dbReference>
<dbReference type="SMART" id="SM00382">
    <property type="entry name" value="AAA"/>
    <property type="match status" value="1"/>
</dbReference>
<dbReference type="RefSeq" id="WP_093265950.1">
    <property type="nucleotide sequence ID" value="NZ_FNOK01000012.1"/>
</dbReference>
<protein>
    <submittedName>
        <fullName evidence="5">ABC-2 type transport system ATP-binding protein</fullName>
    </submittedName>
</protein>
<evidence type="ECO:0000259" key="4">
    <source>
        <dbReference type="PROSITE" id="PS50893"/>
    </source>
</evidence>
<evidence type="ECO:0000256" key="1">
    <source>
        <dbReference type="ARBA" id="ARBA00022448"/>
    </source>
</evidence>
<dbReference type="InterPro" id="IPR003593">
    <property type="entry name" value="AAA+_ATPase"/>
</dbReference>
<dbReference type="STRING" id="418495.SAMN05216215_1012136"/>
<feature type="domain" description="ABC transporter" evidence="4">
    <location>
        <begin position="4"/>
        <end position="228"/>
    </location>
</feature>
<keyword evidence="2" id="KW-0547">Nucleotide-binding</keyword>
<dbReference type="AlphaFoldDB" id="A0A1H3CSE9"/>
<reference evidence="6" key="1">
    <citation type="submission" date="2016-10" db="EMBL/GenBank/DDBJ databases">
        <authorList>
            <person name="Varghese N."/>
            <person name="Submissions S."/>
        </authorList>
    </citation>
    <scope>NUCLEOTIDE SEQUENCE [LARGE SCALE GENOMIC DNA]</scope>
    <source>
        <strain evidence="6">CGMCC 4.3530</strain>
    </source>
</reference>